<accession>A0A158A4T8</accession>
<dbReference type="EMBL" id="FCOJ02000009">
    <property type="protein sequence ID" value="SAK52808.1"/>
    <property type="molecule type" value="Genomic_DNA"/>
</dbReference>
<comment type="caution">
    <text evidence="1">The sequence shown here is derived from an EMBL/GenBank/DDBJ whole genome shotgun (WGS) entry which is preliminary data.</text>
</comment>
<dbReference type="STRING" id="1777143.AWB82_01729"/>
<evidence type="ECO:0000313" key="2">
    <source>
        <dbReference type="Proteomes" id="UP000054596"/>
    </source>
</evidence>
<protein>
    <submittedName>
        <fullName evidence="1">Uncharacterized protein</fullName>
    </submittedName>
</protein>
<dbReference type="AlphaFoldDB" id="A0A158A4T8"/>
<organism evidence="1 2">
    <name type="scientific">Caballeronia glebae</name>
    <dbReference type="NCBI Taxonomy" id="1777143"/>
    <lineage>
        <taxon>Bacteria</taxon>
        <taxon>Pseudomonadati</taxon>
        <taxon>Pseudomonadota</taxon>
        <taxon>Betaproteobacteria</taxon>
        <taxon>Burkholderiales</taxon>
        <taxon>Burkholderiaceae</taxon>
        <taxon>Caballeronia</taxon>
    </lineage>
</organism>
<gene>
    <name evidence="1" type="ORF">AWB82_01729</name>
</gene>
<name>A0A158A4T8_9BURK</name>
<proteinExistence type="predicted"/>
<sequence length="180" mass="19568">MPALVRYASRTASRAASWVRSSSSMTASRVRLLSYTAKSTRFCEMRRKSTILCLPVAQGWIIADIATCGKMHASGSARRSRPKNSFSLGVRSGTALYFGFEATALLTIARRSATRTAINATGAIWFGMGKQCHLLERGRRSIGTGQNRAPWVKGRLLNYRGATGMASCFRLRIAGAGRGK</sequence>
<keyword evidence="2" id="KW-1185">Reference proteome</keyword>
<reference evidence="1" key="1">
    <citation type="submission" date="2016-01" db="EMBL/GenBank/DDBJ databases">
        <authorList>
            <person name="Peeters C."/>
        </authorList>
    </citation>
    <scope>NUCLEOTIDE SEQUENCE [LARGE SCALE GENOMIC DNA]</scope>
    <source>
        <strain evidence="1">LMG 29325</strain>
    </source>
</reference>
<evidence type="ECO:0000313" key="1">
    <source>
        <dbReference type="EMBL" id="SAK52808.1"/>
    </source>
</evidence>
<dbReference type="Proteomes" id="UP000054596">
    <property type="component" value="Unassembled WGS sequence"/>
</dbReference>